<dbReference type="EMBL" id="BSPP01000002">
    <property type="protein sequence ID" value="GLS85212.1"/>
    <property type="molecule type" value="Genomic_DNA"/>
</dbReference>
<evidence type="ECO:0000313" key="14">
    <source>
        <dbReference type="Proteomes" id="UP001157355"/>
    </source>
</evidence>
<organism evidence="13 14">
    <name type="scientific">Cypionkella aquatica</name>
    <dbReference type="NCBI Taxonomy" id="1756042"/>
    <lineage>
        <taxon>Bacteria</taxon>
        <taxon>Pseudomonadati</taxon>
        <taxon>Pseudomonadota</taxon>
        <taxon>Alphaproteobacteria</taxon>
        <taxon>Rhodobacterales</taxon>
        <taxon>Paracoccaceae</taxon>
        <taxon>Cypionkella</taxon>
    </lineage>
</organism>
<keyword evidence="7 9" id="KW-1133">Transmembrane helix</keyword>
<evidence type="ECO:0000256" key="2">
    <source>
        <dbReference type="ARBA" id="ARBA00009477"/>
    </source>
</evidence>
<evidence type="ECO:0000259" key="12">
    <source>
        <dbReference type="Pfam" id="PF26002"/>
    </source>
</evidence>
<evidence type="ECO:0000256" key="6">
    <source>
        <dbReference type="ARBA" id="ARBA00022692"/>
    </source>
</evidence>
<evidence type="ECO:0000256" key="9">
    <source>
        <dbReference type="RuleBase" id="RU365093"/>
    </source>
</evidence>
<comment type="subcellular location">
    <subcellularLocation>
        <location evidence="1 9">Cell inner membrane</location>
        <topology evidence="1 9">Single-pass membrane protein</topology>
    </subcellularLocation>
</comment>
<dbReference type="NCBIfam" id="TIGR01843">
    <property type="entry name" value="type_I_hlyD"/>
    <property type="match status" value="1"/>
</dbReference>
<sequence>MSLATYDDSFAEKTRGPSRTIWMIVAVMVVFVAWASVAWVDEIVRAQGEVVSSSRPQIIQNLEGGILAELNVAEGDVVEPGQTLARLYGTQYQAAVDELSDEIATLEIRRLRIEAEINSAPDFDVPEVMAKRVPAVVASEKSLLTARLDEYDARVEGAKAVLEQTSKEAELLEKMYKQDIAPLIEVTRARRDNSDAKNKLSQARTTTEMERATDYAKTESDLASLRQKLKLAQDQLSRTVLVAPMKGVVNKLSITTIGGVVKPGEEILQIIPLDDAVFIEARVKPRDIASVREGLDATVKLSAYDYTIYGSLKAKVVFISADTFKDERSRDPNGDPHYKVTLAVDQTKFTERQKGLEIKPGMQADVELETGGKTILTYLTKPLYKSNEALRER</sequence>
<gene>
    <name evidence="13" type="ORF">GCM10010873_01850</name>
</gene>
<dbReference type="InterPro" id="IPR010129">
    <property type="entry name" value="T1SS_HlyD"/>
</dbReference>
<keyword evidence="14" id="KW-1185">Reference proteome</keyword>
<keyword evidence="3 9" id="KW-0813">Transport</keyword>
<dbReference type="GO" id="GO:0015031">
    <property type="term" value="P:protein transport"/>
    <property type="evidence" value="ECO:0007669"/>
    <property type="project" value="InterPro"/>
</dbReference>
<proteinExistence type="inferred from homology"/>
<evidence type="ECO:0000259" key="11">
    <source>
        <dbReference type="Pfam" id="PF25917"/>
    </source>
</evidence>
<dbReference type="Gene3D" id="2.40.30.170">
    <property type="match status" value="1"/>
</dbReference>
<feature type="domain" description="Multidrug resistance protein MdtA-like barrel-sandwich hybrid" evidence="11">
    <location>
        <begin position="64"/>
        <end position="266"/>
    </location>
</feature>
<evidence type="ECO:0000256" key="8">
    <source>
        <dbReference type="ARBA" id="ARBA00023136"/>
    </source>
</evidence>
<dbReference type="Proteomes" id="UP001157355">
    <property type="component" value="Unassembled WGS sequence"/>
</dbReference>
<reference evidence="13 14" key="1">
    <citation type="journal article" date="2014" name="Int. J. Syst. Evol. Microbiol.">
        <title>Complete genome sequence of Corynebacterium casei LMG S-19264T (=DSM 44701T), isolated from a smear-ripened cheese.</title>
        <authorList>
            <consortium name="US DOE Joint Genome Institute (JGI-PGF)"/>
            <person name="Walter F."/>
            <person name="Albersmeier A."/>
            <person name="Kalinowski J."/>
            <person name="Ruckert C."/>
        </authorList>
    </citation>
    <scope>NUCLEOTIDE SEQUENCE [LARGE SCALE GENOMIC DNA]</scope>
    <source>
        <strain evidence="13 14">NBRC 111766</strain>
    </source>
</reference>
<dbReference type="InterPro" id="IPR058625">
    <property type="entry name" value="MdtA-like_BSH"/>
</dbReference>
<dbReference type="Pfam" id="PF25917">
    <property type="entry name" value="BSH_RND"/>
    <property type="match status" value="1"/>
</dbReference>
<evidence type="ECO:0000256" key="7">
    <source>
        <dbReference type="ARBA" id="ARBA00022989"/>
    </source>
</evidence>
<keyword evidence="5 9" id="KW-0997">Cell inner membrane</keyword>
<comment type="similarity">
    <text evidence="2 9">Belongs to the membrane fusion protein (MFP) (TC 8.A.1) family.</text>
</comment>
<evidence type="ECO:0000256" key="1">
    <source>
        <dbReference type="ARBA" id="ARBA00004377"/>
    </source>
</evidence>
<feature type="domain" description="AprE-like beta-barrel" evidence="12">
    <location>
        <begin position="278"/>
        <end position="371"/>
    </location>
</feature>
<evidence type="ECO:0000256" key="3">
    <source>
        <dbReference type="ARBA" id="ARBA00022448"/>
    </source>
</evidence>
<dbReference type="PANTHER" id="PTHR30386">
    <property type="entry name" value="MEMBRANE FUSION SUBUNIT OF EMRAB-TOLC MULTIDRUG EFFLUX PUMP"/>
    <property type="match status" value="1"/>
</dbReference>
<accession>A0AA37TV92</accession>
<keyword evidence="6 9" id="KW-0812">Transmembrane</keyword>
<dbReference type="PRINTS" id="PR01490">
    <property type="entry name" value="RTXTOXIND"/>
</dbReference>
<feature type="region of interest" description="Disordered" evidence="10">
    <location>
        <begin position="195"/>
        <end position="215"/>
    </location>
</feature>
<dbReference type="GO" id="GO:0005886">
    <property type="term" value="C:plasma membrane"/>
    <property type="evidence" value="ECO:0007669"/>
    <property type="project" value="UniProtKB-SubCell"/>
</dbReference>
<name>A0AA37TV92_9RHOB</name>
<evidence type="ECO:0000313" key="13">
    <source>
        <dbReference type="EMBL" id="GLS85212.1"/>
    </source>
</evidence>
<evidence type="ECO:0000256" key="4">
    <source>
        <dbReference type="ARBA" id="ARBA00022475"/>
    </source>
</evidence>
<dbReference type="PANTHER" id="PTHR30386:SF26">
    <property type="entry name" value="TRANSPORT PROTEIN COMB"/>
    <property type="match status" value="1"/>
</dbReference>
<dbReference type="AlphaFoldDB" id="A0AA37TV92"/>
<dbReference type="RefSeq" id="WP_284323440.1">
    <property type="nucleotide sequence ID" value="NZ_BSPP01000002.1"/>
</dbReference>
<dbReference type="Pfam" id="PF26002">
    <property type="entry name" value="Beta-barrel_AprE"/>
    <property type="match status" value="1"/>
</dbReference>
<feature type="transmembrane region" description="Helical" evidence="9">
    <location>
        <begin position="21"/>
        <end position="40"/>
    </location>
</feature>
<dbReference type="InterPro" id="IPR058982">
    <property type="entry name" value="Beta-barrel_AprE"/>
</dbReference>
<keyword evidence="4 9" id="KW-1003">Cell membrane</keyword>
<comment type="caution">
    <text evidence="13">The sequence shown here is derived from an EMBL/GenBank/DDBJ whole genome shotgun (WGS) entry which is preliminary data.</text>
</comment>
<evidence type="ECO:0000256" key="5">
    <source>
        <dbReference type="ARBA" id="ARBA00022519"/>
    </source>
</evidence>
<dbReference type="InterPro" id="IPR050739">
    <property type="entry name" value="MFP"/>
</dbReference>
<keyword evidence="8 9" id="KW-0472">Membrane</keyword>
<evidence type="ECO:0000256" key="10">
    <source>
        <dbReference type="SAM" id="MobiDB-lite"/>
    </source>
</evidence>
<protein>
    <recommendedName>
        <fullName evidence="9">Membrane fusion protein (MFP) family protein</fullName>
    </recommendedName>
</protein>